<evidence type="ECO:0000256" key="10">
    <source>
        <dbReference type="SAM" id="MobiDB-lite"/>
    </source>
</evidence>
<dbReference type="PANTHER" id="PTHR11465">
    <property type="entry name" value="CATALASE"/>
    <property type="match status" value="1"/>
</dbReference>
<dbReference type="GO" id="GO:0042542">
    <property type="term" value="P:response to hydrogen peroxide"/>
    <property type="evidence" value="ECO:0007669"/>
    <property type="project" value="TreeGrafter"/>
</dbReference>
<evidence type="ECO:0000313" key="13">
    <source>
        <dbReference type="EMBL" id="MDC8012073.1"/>
    </source>
</evidence>
<feature type="region of interest" description="Disordered" evidence="10">
    <location>
        <begin position="1"/>
        <end position="41"/>
    </location>
</feature>
<keyword evidence="11" id="KW-0472">Membrane</keyword>
<dbReference type="SMART" id="SM01060">
    <property type="entry name" value="Catalase"/>
    <property type="match status" value="1"/>
</dbReference>
<comment type="caution">
    <text evidence="13">The sequence shown here is derived from an EMBL/GenBank/DDBJ whole genome shotgun (WGS) entry which is preliminary data.</text>
</comment>
<dbReference type="AlphaFoldDB" id="A0A9X4BH88"/>
<feature type="compositionally biased region" description="Basic and acidic residues" evidence="10">
    <location>
        <begin position="369"/>
        <end position="379"/>
    </location>
</feature>
<dbReference type="PANTHER" id="PTHR11465:SF9">
    <property type="entry name" value="CATALASE"/>
    <property type="match status" value="1"/>
</dbReference>
<evidence type="ECO:0000256" key="9">
    <source>
        <dbReference type="PIRSR" id="PIRSR000296-2"/>
    </source>
</evidence>
<dbReference type="CDD" id="cd08153">
    <property type="entry name" value="srpA_like"/>
    <property type="match status" value="1"/>
</dbReference>
<dbReference type="Gene3D" id="1.20.1280.120">
    <property type="match status" value="1"/>
</dbReference>
<evidence type="ECO:0000256" key="5">
    <source>
        <dbReference type="ARBA" id="ARBA00023002"/>
    </source>
</evidence>
<keyword evidence="11" id="KW-1133">Transmembrane helix</keyword>
<keyword evidence="4 7" id="KW-0479">Metal-binding</keyword>
<evidence type="ECO:0000256" key="2">
    <source>
        <dbReference type="ARBA" id="ARBA00022559"/>
    </source>
</evidence>
<keyword evidence="14" id="KW-1185">Reference proteome</keyword>
<evidence type="ECO:0000256" key="1">
    <source>
        <dbReference type="ARBA" id="ARBA00005329"/>
    </source>
</evidence>
<feature type="transmembrane region" description="Helical" evidence="11">
    <location>
        <begin position="44"/>
        <end position="66"/>
    </location>
</feature>
<feature type="region of interest" description="Disordered" evidence="10">
    <location>
        <begin position="369"/>
        <end position="389"/>
    </location>
</feature>
<dbReference type="Proteomes" id="UP001139971">
    <property type="component" value="Unassembled WGS sequence"/>
</dbReference>
<evidence type="ECO:0000256" key="3">
    <source>
        <dbReference type="ARBA" id="ARBA00022617"/>
    </source>
</evidence>
<dbReference type="RefSeq" id="WP_263543333.1">
    <property type="nucleotide sequence ID" value="NZ_JAOVZO020000003.1"/>
</dbReference>
<dbReference type="InterPro" id="IPR020835">
    <property type="entry name" value="Catalase_sf"/>
</dbReference>
<dbReference type="SUPFAM" id="SSF56634">
    <property type="entry name" value="Heme-dependent catalase-like"/>
    <property type="match status" value="1"/>
</dbReference>
<comment type="function">
    <text evidence="7">Has an organic peroxide-dependent peroxidase activity.</text>
</comment>
<dbReference type="GO" id="GO:0005737">
    <property type="term" value="C:cytoplasm"/>
    <property type="evidence" value="ECO:0007669"/>
    <property type="project" value="TreeGrafter"/>
</dbReference>
<keyword evidence="11" id="KW-0812">Transmembrane</keyword>
<dbReference type="Gene3D" id="2.40.180.10">
    <property type="entry name" value="Catalase core domain"/>
    <property type="match status" value="1"/>
</dbReference>
<evidence type="ECO:0000259" key="12">
    <source>
        <dbReference type="SMART" id="SM01060"/>
    </source>
</evidence>
<comment type="cofactor">
    <cofactor evidence="7">
        <name>heme</name>
        <dbReference type="ChEBI" id="CHEBI:30413"/>
    </cofactor>
</comment>
<evidence type="ECO:0000256" key="7">
    <source>
        <dbReference type="PIRNR" id="PIRNR000296"/>
    </source>
</evidence>
<gene>
    <name evidence="13" type="ORF">OD750_005885</name>
</gene>
<evidence type="ECO:0000313" key="14">
    <source>
        <dbReference type="Proteomes" id="UP001139971"/>
    </source>
</evidence>
<evidence type="ECO:0000256" key="8">
    <source>
        <dbReference type="PIRSR" id="PIRSR000296-1"/>
    </source>
</evidence>
<dbReference type="InterPro" id="IPR024168">
    <property type="entry name" value="Catalase_SrpA-type_pred"/>
</dbReference>
<dbReference type="GO" id="GO:0046872">
    <property type="term" value="F:metal ion binding"/>
    <property type="evidence" value="ECO:0007669"/>
    <property type="project" value="UniProtKB-KW"/>
</dbReference>
<evidence type="ECO:0000256" key="4">
    <source>
        <dbReference type="ARBA" id="ARBA00022723"/>
    </source>
</evidence>
<dbReference type="Pfam" id="PF00199">
    <property type="entry name" value="Catalase"/>
    <property type="match status" value="1"/>
</dbReference>
<evidence type="ECO:0000256" key="6">
    <source>
        <dbReference type="ARBA" id="ARBA00023004"/>
    </source>
</evidence>
<keyword evidence="5 7" id="KW-0560">Oxidoreductase</keyword>
<dbReference type="EMBL" id="JAOVZO020000003">
    <property type="protein sequence ID" value="MDC8012073.1"/>
    <property type="molecule type" value="Genomic_DNA"/>
</dbReference>
<dbReference type="GO" id="GO:0004096">
    <property type="term" value="F:catalase activity"/>
    <property type="evidence" value="ECO:0007669"/>
    <property type="project" value="InterPro"/>
</dbReference>
<keyword evidence="2 7" id="KW-0575">Peroxidase</keyword>
<dbReference type="PIRSF" id="PIRSF000296">
    <property type="entry name" value="SrpA"/>
    <property type="match status" value="1"/>
</dbReference>
<organism evidence="13 14">
    <name type="scientific">Tahibacter soli</name>
    <dbReference type="NCBI Taxonomy" id="2983605"/>
    <lineage>
        <taxon>Bacteria</taxon>
        <taxon>Pseudomonadati</taxon>
        <taxon>Pseudomonadota</taxon>
        <taxon>Gammaproteobacteria</taxon>
        <taxon>Lysobacterales</taxon>
        <taxon>Rhodanobacteraceae</taxon>
        <taxon>Tahibacter</taxon>
    </lineage>
</organism>
<dbReference type="GO" id="GO:0042744">
    <property type="term" value="P:hydrogen peroxide catabolic process"/>
    <property type="evidence" value="ECO:0007669"/>
    <property type="project" value="TreeGrafter"/>
</dbReference>
<feature type="compositionally biased region" description="Pro residues" evidence="10">
    <location>
        <begin position="1"/>
        <end position="10"/>
    </location>
</feature>
<keyword evidence="6 7" id="KW-0408">Iron</keyword>
<name>A0A9X4BH88_9GAMM</name>
<feature type="binding site" description="axial binding residue" evidence="9">
    <location>
        <position position="363"/>
    </location>
    <ligand>
        <name>heme</name>
        <dbReference type="ChEBI" id="CHEBI:30413"/>
    </ligand>
    <ligandPart>
        <name>Fe</name>
        <dbReference type="ChEBI" id="CHEBI:18248"/>
    </ligandPart>
</feature>
<comment type="similarity">
    <text evidence="1 7">Belongs to the catalase family.</text>
</comment>
<feature type="domain" description="Catalase core" evidence="12">
    <location>
        <begin position="53"/>
        <end position="389"/>
    </location>
</feature>
<dbReference type="PROSITE" id="PS51402">
    <property type="entry name" value="CATALASE_3"/>
    <property type="match status" value="1"/>
</dbReference>
<feature type="compositionally biased region" description="Low complexity" evidence="10">
    <location>
        <begin position="24"/>
        <end position="35"/>
    </location>
</feature>
<dbReference type="InterPro" id="IPR018028">
    <property type="entry name" value="Catalase"/>
</dbReference>
<evidence type="ECO:0000256" key="11">
    <source>
        <dbReference type="SAM" id="Phobius"/>
    </source>
</evidence>
<dbReference type="EC" id="1.11.1.-" evidence="7"/>
<dbReference type="GO" id="GO:0020037">
    <property type="term" value="F:heme binding"/>
    <property type="evidence" value="ECO:0007669"/>
    <property type="project" value="InterPro"/>
</dbReference>
<sequence>MHEPDPPSLPTDPDVPAAPPPVDASPAAVPDESAPPGSPNPAPALLGIGAIVLAAAGALAWTAGWIGGGLTAQRMTDAIEAIGAPHPGFRRAHAKGVCVYGTFRANGAAVALSSARVFAQKETPVLGRFSIAGGDPHGADAKARVRSLALLLRTDDGQEWRTAMNSFPFFPVATPEGFHAQSLASAPDPKTGKPDPAKLAAFVAQYPEVKKFQAWAASAPWSNSWGNTEYNGVNAFVFTAADGSARYVRWSMRPQLPFAPLESAQRDQADADFLADDLNARLIAAPLAWDMVLTIAAPGDAVNDASQAWPDDRERVVAGTLELTRAEPQASGRCRDVNYDPLILPTGIAGSDDPILAARSAVYSQSFNRREREIAHGRAPEATGRGGAQ</sequence>
<feature type="active site" evidence="8">
    <location>
        <position position="93"/>
    </location>
</feature>
<keyword evidence="3 7" id="KW-0349">Heme</keyword>
<accession>A0A9X4BH88</accession>
<proteinExistence type="inferred from homology"/>
<protein>
    <recommendedName>
        <fullName evidence="7">Catalase-related peroxidase</fullName>
        <ecNumber evidence="7">1.11.1.-</ecNumber>
    </recommendedName>
</protein>
<reference evidence="13" key="1">
    <citation type="submission" date="2023-02" db="EMBL/GenBank/DDBJ databases">
        <title>Tahibacter soli sp. nov. isolated from soil.</title>
        <authorList>
            <person name="Baek J.H."/>
            <person name="Lee J.K."/>
            <person name="Choi D.G."/>
            <person name="Jeon C.O."/>
        </authorList>
    </citation>
    <scope>NUCLEOTIDE SEQUENCE</scope>
    <source>
        <strain evidence="13">BL</strain>
    </source>
</reference>
<dbReference type="InterPro" id="IPR011614">
    <property type="entry name" value="Catalase_core"/>
</dbReference>